<dbReference type="Gene3D" id="3.20.20.190">
    <property type="entry name" value="Phosphatidylinositol (PI) phosphodiesterase"/>
    <property type="match status" value="1"/>
</dbReference>
<evidence type="ECO:0000313" key="2">
    <source>
        <dbReference type="EMBL" id="GLJ67919.1"/>
    </source>
</evidence>
<evidence type="ECO:0000256" key="1">
    <source>
        <dbReference type="ARBA" id="ARBA00014286"/>
    </source>
</evidence>
<sequence length="308" mass="34791">MRLWISRLSSLLTMPFTMLVGLLRTAPARAAGSGLVDILGPLAHAHSHNDYEHERPLHDALGHRYTSVEADVWLVDGDLYLGHFEPDMTRTLRNVYLDPLADLVTTNDGSVHPSWDGTFQLLVDVKSGGVETWRVLEEQLAAYDPVFSVCRDGVVEVNPVTVIVSGERDRLVMAAEPVRRSFYDATFEDLEAHAVAALPVGLVGMVSANWIDHFTWRGIGPFLSRRRLHEMVDRAHDAGWPIRLWGAPAFVRHNRRRIWQAQLDAGVDWINTDHLDELAHFLARHRPTRLGLRRGILRRLRGDSSSSR</sequence>
<dbReference type="RefSeq" id="WP_189118071.1">
    <property type="nucleotide sequence ID" value="NZ_BMRK01000005.1"/>
</dbReference>
<reference evidence="2" key="2">
    <citation type="submission" date="2023-01" db="EMBL/GenBank/DDBJ databases">
        <authorList>
            <person name="Sun Q."/>
            <person name="Evtushenko L."/>
        </authorList>
    </citation>
    <scope>NUCLEOTIDE SEQUENCE</scope>
    <source>
        <strain evidence="2">VKM Ac-1246</strain>
    </source>
</reference>
<proteinExistence type="predicted"/>
<accession>A0ABQ5SWS6</accession>
<name>A0ABQ5SWS6_9ACTN</name>
<reference evidence="2" key="1">
    <citation type="journal article" date="2014" name="Int. J. Syst. Evol. Microbiol.">
        <title>Complete genome of a new Firmicutes species belonging to the dominant human colonic microbiota ('Ruminococcus bicirculans') reveals two chromosomes and a selective capacity to utilize plant glucans.</title>
        <authorList>
            <consortium name="NISC Comparative Sequencing Program"/>
            <person name="Wegmann U."/>
            <person name="Louis P."/>
            <person name="Goesmann A."/>
            <person name="Henrissat B."/>
            <person name="Duncan S.H."/>
            <person name="Flint H.J."/>
        </authorList>
    </citation>
    <scope>NUCLEOTIDE SEQUENCE</scope>
    <source>
        <strain evidence="2">VKM Ac-1246</strain>
    </source>
</reference>
<comment type="caution">
    <text evidence="2">The sequence shown here is derived from an EMBL/GenBank/DDBJ whole genome shotgun (WGS) entry which is preliminary data.</text>
</comment>
<protein>
    <recommendedName>
        <fullName evidence="1">Altered inheritance of mitochondria protein 6</fullName>
    </recommendedName>
</protein>
<gene>
    <name evidence="2" type="ORF">GCM10017579_19550</name>
</gene>
<organism evidence="2 3">
    <name type="scientific">Nocardioides luteus</name>
    <dbReference type="NCBI Taxonomy" id="1844"/>
    <lineage>
        <taxon>Bacteria</taxon>
        <taxon>Bacillati</taxon>
        <taxon>Actinomycetota</taxon>
        <taxon>Actinomycetes</taxon>
        <taxon>Propionibacteriales</taxon>
        <taxon>Nocardioidaceae</taxon>
        <taxon>Nocardioides</taxon>
    </lineage>
</organism>
<dbReference type="SUPFAM" id="SSF51695">
    <property type="entry name" value="PLC-like phosphodiesterases"/>
    <property type="match status" value="1"/>
</dbReference>
<dbReference type="PANTHER" id="PTHR31571">
    <property type="entry name" value="ALTERED INHERITANCE OF MITOCHONDRIA PROTEIN 6"/>
    <property type="match status" value="1"/>
</dbReference>
<dbReference type="InterPro" id="IPR017946">
    <property type="entry name" value="PLC-like_Pdiesterase_TIM-brl"/>
</dbReference>
<evidence type="ECO:0000313" key="3">
    <source>
        <dbReference type="Proteomes" id="UP001142292"/>
    </source>
</evidence>
<keyword evidence="3" id="KW-1185">Reference proteome</keyword>
<dbReference type="PANTHER" id="PTHR31571:SF1">
    <property type="entry name" value="ALTERED INHERITANCE OF MITOCHONDRIA PROTEIN 6"/>
    <property type="match status" value="1"/>
</dbReference>
<dbReference type="Proteomes" id="UP001142292">
    <property type="component" value="Unassembled WGS sequence"/>
</dbReference>
<dbReference type="EMBL" id="BSEL01000004">
    <property type="protein sequence ID" value="GLJ67919.1"/>
    <property type="molecule type" value="Genomic_DNA"/>
</dbReference>
<dbReference type="InterPro" id="IPR051236">
    <property type="entry name" value="HAT_RTT109-like"/>
</dbReference>